<evidence type="ECO:0000259" key="2">
    <source>
        <dbReference type="PROSITE" id="PS50879"/>
    </source>
</evidence>
<keyword evidence="3" id="KW-0695">RNA-directed DNA polymerase</keyword>
<dbReference type="Gene3D" id="3.30.420.10">
    <property type="entry name" value="Ribonuclease H-like superfamily/Ribonuclease H"/>
    <property type="match status" value="1"/>
</dbReference>
<dbReference type="PROSITE" id="PS50879">
    <property type="entry name" value="RNASE_H_1"/>
    <property type="match status" value="1"/>
</dbReference>
<dbReference type="EMBL" id="BQNB010021366">
    <property type="protein sequence ID" value="GJU05659.1"/>
    <property type="molecule type" value="Genomic_DNA"/>
</dbReference>
<organism evidence="3 4">
    <name type="scientific">Tanacetum coccineum</name>
    <dbReference type="NCBI Taxonomy" id="301880"/>
    <lineage>
        <taxon>Eukaryota</taxon>
        <taxon>Viridiplantae</taxon>
        <taxon>Streptophyta</taxon>
        <taxon>Embryophyta</taxon>
        <taxon>Tracheophyta</taxon>
        <taxon>Spermatophyta</taxon>
        <taxon>Magnoliopsida</taxon>
        <taxon>eudicotyledons</taxon>
        <taxon>Gunneridae</taxon>
        <taxon>Pentapetalae</taxon>
        <taxon>asterids</taxon>
        <taxon>campanulids</taxon>
        <taxon>Asterales</taxon>
        <taxon>Asteraceae</taxon>
        <taxon>Asteroideae</taxon>
        <taxon>Anthemideae</taxon>
        <taxon>Anthemidinae</taxon>
        <taxon>Tanacetum</taxon>
    </lineage>
</organism>
<dbReference type="CDD" id="cd09279">
    <property type="entry name" value="RNase_HI_like"/>
    <property type="match status" value="1"/>
</dbReference>
<accession>A0ABQ5IZR0</accession>
<feature type="region of interest" description="Disordered" evidence="1">
    <location>
        <begin position="247"/>
        <end position="266"/>
    </location>
</feature>
<feature type="domain" description="RNase H type-1" evidence="2">
    <location>
        <begin position="320"/>
        <end position="452"/>
    </location>
</feature>
<dbReference type="PANTHER" id="PTHR48475:SF2">
    <property type="entry name" value="RIBONUCLEASE H"/>
    <property type="match status" value="1"/>
</dbReference>
<feature type="compositionally biased region" description="Polar residues" evidence="1">
    <location>
        <begin position="252"/>
        <end position="266"/>
    </location>
</feature>
<evidence type="ECO:0000313" key="4">
    <source>
        <dbReference type="Proteomes" id="UP001151760"/>
    </source>
</evidence>
<dbReference type="InterPro" id="IPR036397">
    <property type="entry name" value="RNaseH_sf"/>
</dbReference>
<name>A0ABQ5IZR0_9ASTR</name>
<sequence>MLLGRAAMQKIGMVVSTIYEAVKFHTTQGIRTVFSTHESNKIGEGVKKINETSPTNTKGVLSCTDVEEKIIINSKYPEQTVTIEKQLPKHFKERLRNLLRTNADVFAWTHADMTGIPRTITVNGKPSNTEHKLNEYSHIKSIKQKRRNLGPYRSTAARKEVEDLTRVGILREAAHQTWSLPFFKVLKSCTDKKNIQWTQESAALQEMKKFVETLPTLTTPIHEEVLMMYRKHKRSFIREKGRRTGSHLLCKQSPTGSRAQLPCTNTSVGTRNEKAAKIFSSTYSSDPNQLSYQTGTHETQKVRVKEVERKMDTKLEETKPSYEWKLYTNGGSSSDGSGAGLMLIDPKGKEYTYALRFEFETTNKEAEYEALLAGLRIAQEMEIVNLAIFVDSQLLVNQIKGIYAAKQPVIREYLQRTKETLRRFMSYTIEHIRRNQNKKANALSKLASMTFKHLTKEVLVEVLTRRSIEEKEVLQVEPKKRKAG</sequence>
<dbReference type="PANTHER" id="PTHR48475">
    <property type="entry name" value="RIBONUCLEASE H"/>
    <property type="match status" value="1"/>
</dbReference>
<evidence type="ECO:0000256" key="1">
    <source>
        <dbReference type="SAM" id="MobiDB-lite"/>
    </source>
</evidence>
<keyword evidence="4" id="KW-1185">Reference proteome</keyword>
<dbReference type="InterPro" id="IPR012337">
    <property type="entry name" value="RNaseH-like_sf"/>
</dbReference>
<dbReference type="Proteomes" id="UP001151760">
    <property type="component" value="Unassembled WGS sequence"/>
</dbReference>
<dbReference type="SUPFAM" id="SSF53098">
    <property type="entry name" value="Ribonuclease H-like"/>
    <property type="match status" value="1"/>
</dbReference>
<protein>
    <submittedName>
        <fullName evidence="3">Reverse transcriptase domain-containing protein</fullName>
    </submittedName>
</protein>
<evidence type="ECO:0000313" key="3">
    <source>
        <dbReference type="EMBL" id="GJU05659.1"/>
    </source>
</evidence>
<keyword evidence="3" id="KW-0808">Transferase</keyword>
<gene>
    <name evidence="3" type="ORF">Tco_1122089</name>
</gene>
<proteinExistence type="predicted"/>
<comment type="caution">
    <text evidence="3">The sequence shown here is derived from an EMBL/GenBank/DDBJ whole genome shotgun (WGS) entry which is preliminary data.</text>
</comment>
<dbReference type="GO" id="GO:0003964">
    <property type="term" value="F:RNA-directed DNA polymerase activity"/>
    <property type="evidence" value="ECO:0007669"/>
    <property type="project" value="UniProtKB-KW"/>
</dbReference>
<reference evidence="3" key="1">
    <citation type="journal article" date="2022" name="Int. J. Mol. Sci.">
        <title>Draft Genome of Tanacetum Coccineum: Genomic Comparison of Closely Related Tanacetum-Family Plants.</title>
        <authorList>
            <person name="Yamashiro T."/>
            <person name="Shiraishi A."/>
            <person name="Nakayama K."/>
            <person name="Satake H."/>
        </authorList>
    </citation>
    <scope>NUCLEOTIDE SEQUENCE</scope>
</reference>
<reference evidence="3" key="2">
    <citation type="submission" date="2022-01" db="EMBL/GenBank/DDBJ databases">
        <authorList>
            <person name="Yamashiro T."/>
            <person name="Shiraishi A."/>
            <person name="Satake H."/>
            <person name="Nakayama K."/>
        </authorList>
    </citation>
    <scope>NUCLEOTIDE SEQUENCE</scope>
</reference>
<keyword evidence="3" id="KW-0548">Nucleotidyltransferase</keyword>
<dbReference type="InterPro" id="IPR002156">
    <property type="entry name" value="RNaseH_domain"/>
</dbReference>
<dbReference type="Pfam" id="PF13456">
    <property type="entry name" value="RVT_3"/>
    <property type="match status" value="1"/>
</dbReference>